<sequence length="88" mass="10469">MNATTLESGMFFRSMESKRLIPLVGCKLAVNFIVDPDHIFTGRLKTFDNYKNFTLINVEDHLYKDSYPERVFRGDQVLYMKHICRLRY</sequence>
<comment type="caution">
    <text evidence="1">The sequence shown here is derived from an EMBL/GenBank/DDBJ whole genome shotgun (WGS) entry which is preliminary data.</text>
</comment>
<proteinExistence type="predicted"/>
<evidence type="ECO:0000313" key="2">
    <source>
        <dbReference type="Proteomes" id="UP000887116"/>
    </source>
</evidence>
<accession>A0A8X6FKU2</accession>
<dbReference type="SUPFAM" id="SSF50182">
    <property type="entry name" value="Sm-like ribonucleoproteins"/>
    <property type="match status" value="1"/>
</dbReference>
<dbReference type="InterPro" id="IPR010920">
    <property type="entry name" value="LSM_dom_sf"/>
</dbReference>
<evidence type="ECO:0008006" key="3">
    <source>
        <dbReference type="Google" id="ProtNLM"/>
    </source>
</evidence>
<protein>
    <recommendedName>
        <fullName evidence="3">LSM domain-containing protein</fullName>
    </recommendedName>
</protein>
<dbReference type="Gene3D" id="2.30.30.100">
    <property type="match status" value="1"/>
</dbReference>
<keyword evidence="2" id="KW-1185">Reference proteome</keyword>
<name>A0A8X6FKU2_TRICU</name>
<evidence type="ECO:0000313" key="1">
    <source>
        <dbReference type="EMBL" id="GFQ82838.1"/>
    </source>
</evidence>
<dbReference type="CDD" id="cd00600">
    <property type="entry name" value="Sm_like"/>
    <property type="match status" value="1"/>
</dbReference>
<reference evidence="1" key="1">
    <citation type="submission" date="2020-07" db="EMBL/GenBank/DDBJ databases">
        <title>Multicomponent nature underlies the extraordinary mechanical properties of spider dragline silk.</title>
        <authorList>
            <person name="Kono N."/>
            <person name="Nakamura H."/>
            <person name="Mori M."/>
            <person name="Yoshida Y."/>
            <person name="Ohtoshi R."/>
            <person name="Malay A.D."/>
            <person name="Moran D.A.P."/>
            <person name="Tomita M."/>
            <person name="Numata K."/>
            <person name="Arakawa K."/>
        </authorList>
    </citation>
    <scope>NUCLEOTIDE SEQUENCE</scope>
</reference>
<organism evidence="1 2">
    <name type="scientific">Trichonephila clavata</name>
    <name type="common">Joro spider</name>
    <name type="synonym">Nephila clavata</name>
    <dbReference type="NCBI Taxonomy" id="2740835"/>
    <lineage>
        <taxon>Eukaryota</taxon>
        <taxon>Metazoa</taxon>
        <taxon>Ecdysozoa</taxon>
        <taxon>Arthropoda</taxon>
        <taxon>Chelicerata</taxon>
        <taxon>Arachnida</taxon>
        <taxon>Araneae</taxon>
        <taxon>Araneomorphae</taxon>
        <taxon>Entelegynae</taxon>
        <taxon>Araneoidea</taxon>
        <taxon>Nephilidae</taxon>
        <taxon>Trichonephila</taxon>
    </lineage>
</organism>
<dbReference type="AlphaFoldDB" id="A0A8X6FKU2"/>
<gene>
    <name evidence="1" type="ORF">TNCT_408621</name>
</gene>
<dbReference type="Proteomes" id="UP000887116">
    <property type="component" value="Unassembled WGS sequence"/>
</dbReference>
<dbReference type="EMBL" id="BMAO01032511">
    <property type="protein sequence ID" value="GFQ82838.1"/>
    <property type="molecule type" value="Genomic_DNA"/>
</dbReference>